<evidence type="ECO:0000313" key="4">
    <source>
        <dbReference type="Proteomes" id="UP001156694"/>
    </source>
</evidence>
<evidence type="ECO:0000256" key="1">
    <source>
        <dbReference type="SAM" id="SignalP"/>
    </source>
</evidence>
<feature type="chain" id="PRO_5046771118" description="SCP domain-containing protein" evidence="1">
    <location>
        <begin position="21"/>
        <end position="161"/>
    </location>
</feature>
<dbReference type="Proteomes" id="UP001156694">
    <property type="component" value="Unassembled WGS sequence"/>
</dbReference>
<comment type="caution">
    <text evidence="3">The sequence shown here is derived from an EMBL/GenBank/DDBJ whole genome shotgun (WGS) entry which is preliminary data.</text>
</comment>
<accession>A0ABQ5VT55</accession>
<dbReference type="EMBL" id="BSNN01000002">
    <property type="protein sequence ID" value="GLQ34339.1"/>
    <property type="molecule type" value="Genomic_DNA"/>
</dbReference>
<organism evidence="3 4">
    <name type="scientific">Amylibacter marinus</name>
    <dbReference type="NCBI Taxonomy" id="1475483"/>
    <lineage>
        <taxon>Bacteria</taxon>
        <taxon>Pseudomonadati</taxon>
        <taxon>Pseudomonadota</taxon>
        <taxon>Alphaproteobacteria</taxon>
        <taxon>Rhodobacterales</taxon>
        <taxon>Paracoccaceae</taxon>
        <taxon>Amylibacter</taxon>
    </lineage>
</organism>
<feature type="domain" description="SCP" evidence="2">
    <location>
        <begin position="48"/>
        <end position="150"/>
    </location>
</feature>
<dbReference type="PROSITE" id="PS51257">
    <property type="entry name" value="PROKAR_LIPOPROTEIN"/>
    <property type="match status" value="1"/>
</dbReference>
<reference evidence="4" key="1">
    <citation type="journal article" date="2019" name="Int. J. Syst. Evol. Microbiol.">
        <title>The Global Catalogue of Microorganisms (GCM) 10K type strain sequencing project: providing services to taxonomists for standard genome sequencing and annotation.</title>
        <authorList>
            <consortium name="The Broad Institute Genomics Platform"/>
            <consortium name="The Broad Institute Genome Sequencing Center for Infectious Disease"/>
            <person name="Wu L."/>
            <person name="Ma J."/>
        </authorList>
    </citation>
    <scope>NUCLEOTIDE SEQUENCE [LARGE SCALE GENOMIC DNA]</scope>
    <source>
        <strain evidence="4">NBRC 110140</strain>
    </source>
</reference>
<dbReference type="SUPFAM" id="SSF55797">
    <property type="entry name" value="PR-1-like"/>
    <property type="match status" value="1"/>
</dbReference>
<sequence>MKFLPSALVCTALLSGCVTVQFETEFEDADNDVTAQSASGGAATLAQLINKNRAAAGLNTLSQIKTLNNASLAHATDMNNNGFFSHTGSDGSNSTSRIEAYGFDGCFYAENIAKGQGSAARVMSDWMESAGHRRNVLAPEARYMGTSLVNGHWVATFSAPC</sequence>
<dbReference type="Pfam" id="PF00188">
    <property type="entry name" value="CAP"/>
    <property type="match status" value="1"/>
</dbReference>
<dbReference type="Gene3D" id="3.40.33.10">
    <property type="entry name" value="CAP"/>
    <property type="match status" value="1"/>
</dbReference>
<dbReference type="CDD" id="cd05379">
    <property type="entry name" value="CAP_bacterial"/>
    <property type="match status" value="1"/>
</dbReference>
<name>A0ABQ5VT55_9RHOB</name>
<dbReference type="InterPro" id="IPR035940">
    <property type="entry name" value="CAP_sf"/>
</dbReference>
<keyword evidence="4" id="KW-1185">Reference proteome</keyword>
<proteinExistence type="predicted"/>
<gene>
    <name evidence="3" type="ORF">GCM10007939_06220</name>
</gene>
<feature type="signal peptide" evidence="1">
    <location>
        <begin position="1"/>
        <end position="20"/>
    </location>
</feature>
<evidence type="ECO:0000259" key="2">
    <source>
        <dbReference type="Pfam" id="PF00188"/>
    </source>
</evidence>
<dbReference type="InterPro" id="IPR014044">
    <property type="entry name" value="CAP_dom"/>
</dbReference>
<protein>
    <recommendedName>
        <fullName evidence="2">SCP domain-containing protein</fullName>
    </recommendedName>
</protein>
<dbReference type="PANTHER" id="PTHR31157:SF1">
    <property type="entry name" value="SCP DOMAIN-CONTAINING PROTEIN"/>
    <property type="match status" value="1"/>
</dbReference>
<dbReference type="PANTHER" id="PTHR31157">
    <property type="entry name" value="SCP DOMAIN-CONTAINING PROTEIN"/>
    <property type="match status" value="1"/>
</dbReference>
<evidence type="ECO:0000313" key="3">
    <source>
        <dbReference type="EMBL" id="GLQ34339.1"/>
    </source>
</evidence>
<keyword evidence="1" id="KW-0732">Signal</keyword>